<comment type="caution">
    <text evidence="5">The sequence shown here is derived from an EMBL/GenBank/DDBJ whole genome shotgun (WGS) entry which is preliminary data.</text>
</comment>
<dbReference type="RefSeq" id="WP_047004922.1">
    <property type="nucleotide sequence ID" value="NZ_LBHB01000004.1"/>
</dbReference>
<dbReference type="STRING" id="1581420.AAW00_13300"/>
<feature type="domain" description="SPOR" evidence="4">
    <location>
        <begin position="375"/>
        <end position="458"/>
    </location>
</feature>
<sequence>MYAPEKRNHLVALGLSTAMTAAMLSGCATSAAAPRAEVSAAQAQQALASGQTSRAVAAAEAAVAADPRNAAYRMTLGNAYLEAGRFASASTTFEDAMALGENSPRAALSLALALNGQARFAEAADILFDWEGQIAPADLGLALALSGQPERGIHVLTNAIRGGDNTVKSRQNLAYAYAVAGRWREARTMAAQDVPAGELGARMSEWAAMAHAEAYQQRIASLLGVPTNVRDAGQPVHLALANTPGAADLAMEASAAPAPAQTYAAPAALPLPPVQQARMAVPASGSELPAVGAPSDNRYAARPALVATPAPAPPSAAAPAPAPASFAQAFADAAPAPRAPVAAAPAPVAPRAERAAPSAQRLAQPRLDTTPVPAPSANPTHLVQLGSFASEAGARRAWGIYRSRYPELADREMVITQAVVNGRNYWRVSAGGFDRASSRAMCGRVSSSGGDGCISWAANSPLPGAIDRGPVRFARR</sequence>
<evidence type="ECO:0000313" key="5">
    <source>
        <dbReference type="EMBL" id="KLE32408.1"/>
    </source>
</evidence>
<keyword evidence="6" id="KW-1185">Reference proteome</keyword>
<feature type="signal peptide" evidence="3">
    <location>
        <begin position="1"/>
        <end position="30"/>
    </location>
</feature>
<dbReference type="Gene3D" id="1.25.40.10">
    <property type="entry name" value="Tetratricopeptide repeat domain"/>
    <property type="match status" value="1"/>
</dbReference>
<dbReference type="InterPro" id="IPR036680">
    <property type="entry name" value="SPOR-like_sf"/>
</dbReference>
<protein>
    <recommendedName>
        <fullName evidence="4">SPOR domain-containing protein</fullName>
    </recommendedName>
</protein>
<evidence type="ECO:0000256" key="1">
    <source>
        <dbReference type="PROSITE-ProRule" id="PRU00339"/>
    </source>
</evidence>
<proteinExistence type="predicted"/>
<feature type="compositionally biased region" description="Low complexity" evidence="2">
    <location>
        <begin position="342"/>
        <end position="359"/>
    </location>
</feature>
<evidence type="ECO:0000259" key="4">
    <source>
        <dbReference type="PROSITE" id="PS51724"/>
    </source>
</evidence>
<gene>
    <name evidence="5" type="ORF">AAW00_13300</name>
</gene>
<dbReference type="AlphaFoldDB" id="A0A0G9MSW0"/>
<keyword evidence="1" id="KW-0802">TPR repeat</keyword>
<reference evidence="5 6" key="1">
    <citation type="submission" date="2015-04" db="EMBL/GenBank/DDBJ databases">
        <title>The draft genome sequence of Erythrobacter luteus KA37.</title>
        <authorList>
            <person name="Zhuang L."/>
            <person name="Liu Y."/>
            <person name="Shao Z."/>
        </authorList>
    </citation>
    <scope>NUCLEOTIDE SEQUENCE [LARGE SCALE GENOMIC DNA]</scope>
    <source>
        <strain evidence="5 6">KA37</strain>
    </source>
</reference>
<dbReference type="InterPro" id="IPR019734">
    <property type="entry name" value="TPR_rpt"/>
</dbReference>
<keyword evidence="3" id="KW-0732">Signal</keyword>
<dbReference type="InterPro" id="IPR011990">
    <property type="entry name" value="TPR-like_helical_dom_sf"/>
</dbReference>
<dbReference type="EMBL" id="LBHB01000004">
    <property type="protein sequence ID" value="KLE32408.1"/>
    <property type="molecule type" value="Genomic_DNA"/>
</dbReference>
<dbReference type="OrthoDB" id="7388953at2"/>
<dbReference type="SUPFAM" id="SSF48452">
    <property type="entry name" value="TPR-like"/>
    <property type="match status" value="1"/>
</dbReference>
<dbReference type="PROSITE" id="PS50005">
    <property type="entry name" value="TPR"/>
    <property type="match status" value="1"/>
</dbReference>
<dbReference type="SUPFAM" id="SSF110997">
    <property type="entry name" value="Sporulation related repeat"/>
    <property type="match status" value="1"/>
</dbReference>
<evidence type="ECO:0000256" key="2">
    <source>
        <dbReference type="SAM" id="MobiDB-lite"/>
    </source>
</evidence>
<evidence type="ECO:0000313" key="6">
    <source>
        <dbReference type="Proteomes" id="UP000053464"/>
    </source>
</evidence>
<dbReference type="PROSITE" id="PS51724">
    <property type="entry name" value="SPOR"/>
    <property type="match status" value="1"/>
</dbReference>
<dbReference type="PROSITE" id="PS51257">
    <property type="entry name" value="PROKAR_LIPOPROTEIN"/>
    <property type="match status" value="1"/>
</dbReference>
<dbReference type="Pfam" id="PF05036">
    <property type="entry name" value="SPOR"/>
    <property type="match status" value="1"/>
</dbReference>
<dbReference type="InterPro" id="IPR007730">
    <property type="entry name" value="SPOR-like_dom"/>
</dbReference>
<dbReference type="GO" id="GO:0042834">
    <property type="term" value="F:peptidoglycan binding"/>
    <property type="evidence" value="ECO:0007669"/>
    <property type="project" value="InterPro"/>
</dbReference>
<organism evidence="5 6">
    <name type="scientific">Aurantiacibacter luteus</name>
    <dbReference type="NCBI Taxonomy" id="1581420"/>
    <lineage>
        <taxon>Bacteria</taxon>
        <taxon>Pseudomonadati</taxon>
        <taxon>Pseudomonadota</taxon>
        <taxon>Alphaproteobacteria</taxon>
        <taxon>Sphingomonadales</taxon>
        <taxon>Erythrobacteraceae</taxon>
        <taxon>Aurantiacibacter</taxon>
    </lineage>
</organism>
<feature type="region of interest" description="Disordered" evidence="2">
    <location>
        <begin position="342"/>
        <end position="377"/>
    </location>
</feature>
<dbReference type="Proteomes" id="UP000053464">
    <property type="component" value="Unassembled WGS sequence"/>
</dbReference>
<name>A0A0G9MSW0_9SPHN</name>
<dbReference type="Pfam" id="PF14559">
    <property type="entry name" value="TPR_19"/>
    <property type="match status" value="1"/>
</dbReference>
<evidence type="ECO:0000256" key="3">
    <source>
        <dbReference type="SAM" id="SignalP"/>
    </source>
</evidence>
<dbReference type="PATRIC" id="fig|1581420.6.peg.2717"/>
<accession>A0A0G9MSW0</accession>
<feature type="repeat" description="TPR" evidence="1">
    <location>
        <begin position="70"/>
        <end position="103"/>
    </location>
</feature>
<dbReference type="Gene3D" id="3.30.70.1070">
    <property type="entry name" value="Sporulation related repeat"/>
    <property type="match status" value="1"/>
</dbReference>
<feature type="chain" id="PRO_5002579956" description="SPOR domain-containing protein" evidence="3">
    <location>
        <begin position="31"/>
        <end position="476"/>
    </location>
</feature>